<evidence type="ECO:0000313" key="4">
    <source>
        <dbReference type="Proteomes" id="UP001152797"/>
    </source>
</evidence>
<organism evidence="2">
    <name type="scientific">Cladocopium goreaui</name>
    <dbReference type="NCBI Taxonomy" id="2562237"/>
    <lineage>
        <taxon>Eukaryota</taxon>
        <taxon>Sar</taxon>
        <taxon>Alveolata</taxon>
        <taxon>Dinophyceae</taxon>
        <taxon>Suessiales</taxon>
        <taxon>Symbiodiniaceae</taxon>
        <taxon>Cladocopium</taxon>
    </lineage>
</organism>
<dbReference type="Proteomes" id="UP001152797">
    <property type="component" value="Unassembled WGS sequence"/>
</dbReference>
<reference evidence="3 4" key="2">
    <citation type="submission" date="2024-05" db="EMBL/GenBank/DDBJ databases">
        <authorList>
            <person name="Chen Y."/>
            <person name="Shah S."/>
            <person name="Dougan E. K."/>
            <person name="Thang M."/>
            <person name="Chan C."/>
        </authorList>
    </citation>
    <scope>NUCLEOTIDE SEQUENCE [LARGE SCALE GENOMIC DNA]</scope>
</reference>
<dbReference type="SUPFAM" id="SSF49879">
    <property type="entry name" value="SMAD/FHA domain"/>
    <property type="match status" value="1"/>
</dbReference>
<proteinExistence type="predicted"/>
<dbReference type="SMART" id="SM00240">
    <property type="entry name" value="FHA"/>
    <property type="match status" value="1"/>
</dbReference>
<feature type="domain" description="FHA" evidence="1">
    <location>
        <begin position="302"/>
        <end position="354"/>
    </location>
</feature>
<dbReference type="EMBL" id="CAMXCT030005268">
    <property type="protein sequence ID" value="CAL4799193.1"/>
    <property type="molecule type" value="Genomic_DNA"/>
</dbReference>
<reference evidence="2" key="1">
    <citation type="submission" date="2022-10" db="EMBL/GenBank/DDBJ databases">
        <authorList>
            <person name="Chen Y."/>
            <person name="Dougan E. K."/>
            <person name="Chan C."/>
            <person name="Rhodes N."/>
            <person name="Thang M."/>
        </authorList>
    </citation>
    <scope>NUCLEOTIDE SEQUENCE</scope>
</reference>
<dbReference type="Pfam" id="PF00498">
    <property type="entry name" value="FHA"/>
    <property type="match status" value="1"/>
</dbReference>
<dbReference type="AlphaFoldDB" id="A0A9P1DLW2"/>
<dbReference type="OrthoDB" id="1305878at2759"/>
<dbReference type="EMBL" id="CAMXCT020005268">
    <property type="protein sequence ID" value="CAL1165256.1"/>
    <property type="molecule type" value="Genomic_DNA"/>
</dbReference>
<dbReference type="InterPro" id="IPR000253">
    <property type="entry name" value="FHA_dom"/>
</dbReference>
<sequence length="676" mass="75981">MREQGLIWHGRWGCASTASVRVFAPVTVVLEAGLQDALEEDKRWWQILEAVGSSLCSELSGSGVLVAVHWKPNWQAARHRRLMHALILGEVAACHSIWQAHWQQVRRLLEDKAFVFWKDIVDTADPDRSRGHCRQLYDALNLRQLESPGLALELPAQWVEGMVESQSNSSSALRRNCEWELFFQLFGPLSLIERIINESGRAVLLACFEEPQAALAMYECLAGRCLYFPSTGRIDGLTGLTSSTDCFPALCTVRDYDALKAQLYRNERVQDDEAAFVLRRIASAVKPRPPEVILVTTTQPTLVCGREGSVDIPLRAPHVSKVHAVLQLSRDGASWKLTIEDRSSNGTWVNGVRLKAKEQMALKTCDQICFVPPGNGVEQLVYEVLPANMLQRTACRPTEVLDPEPLRGSYARSRSRGQDENISTWLQSVGDPELLSYQTKLMRIVTTPSDIRNKYGDNISGFLADLNVSDQHKSSFRRALLKLRRVRLDSTGCLQVFASLCKSLQLSAYLPTKQVTNSVVLQPGLYSSCARALGQGWGTREGRGPLRLKYFLHDNVAVPLHLYYYVFNDGWKRSDSIDFTFQPDVIVPLNESQPIVQRVLPGLIRFPMPPLHLAEVELVDPPPASYLQSALLRSSGAKLYSRAHRLSEQLDSRGMWEPQQTHAMLIFSKWPPKSSR</sequence>
<evidence type="ECO:0000313" key="2">
    <source>
        <dbReference type="EMBL" id="CAI4011881.1"/>
    </source>
</evidence>
<dbReference type="PROSITE" id="PS50006">
    <property type="entry name" value="FHA_DOMAIN"/>
    <property type="match status" value="1"/>
</dbReference>
<accession>A0A9P1DLW2</accession>
<dbReference type="InterPro" id="IPR008984">
    <property type="entry name" value="SMAD_FHA_dom_sf"/>
</dbReference>
<name>A0A9P1DLW2_9DINO</name>
<dbReference type="Gene3D" id="2.60.200.20">
    <property type="match status" value="1"/>
</dbReference>
<gene>
    <name evidence="2" type="ORF">C1SCF055_LOCUS37001</name>
</gene>
<keyword evidence="4" id="KW-1185">Reference proteome</keyword>
<evidence type="ECO:0000259" key="1">
    <source>
        <dbReference type="PROSITE" id="PS50006"/>
    </source>
</evidence>
<comment type="caution">
    <text evidence="2">The sequence shown here is derived from an EMBL/GenBank/DDBJ whole genome shotgun (WGS) entry which is preliminary data.</text>
</comment>
<evidence type="ECO:0000313" key="3">
    <source>
        <dbReference type="EMBL" id="CAL4799193.1"/>
    </source>
</evidence>
<protein>
    <submittedName>
        <fullName evidence="3">FHA domain-containing protein</fullName>
    </submittedName>
</protein>
<dbReference type="EMBL" id="CAMXCT010005268">
    <property type="protein sequence ID" value="CAI4011881.1"/>
    <property type="molecule type" value="Genomic_DNA"/>
</dbReference>